<organism evidence="1 2">
    <name type="scientific">Chamaesiphon minutus (strain ATCC 27169 / PCC 6605)</name>
    <dbReference type="NCBI Taxonomy" id="1173020"/>
    <lineage>
        <taxon>Bacteria</taxon>
        <taxon>Bacillati</taxon>
        <taxon>Cyanobacteriota</taxon>
        <taxon>Cyanophyceae</taxon>
        <taxon>Gomontiellales</taxon>
        <taxon>Chamaesiphonaceae</taxon>
        <taxon>Chamaesiphon</taxon>
    </lineage>
</organism>
<dbReference type="HOGENOM" id="CLU_3023667_0_0_3"/>
<dbReference type="Proteomes" id="UP000010366">
    <property type="component" value="Chromosome"/>
</dbReference>
<reference evidence="1 2" key="1">
    <citation type="submission" date="2012-05" db="EMBL/GenBank/DDBJ databases">
        <title>Finished chromosome of genome of Chamaesiphon sp. PCC 6605.</title>
        <authorList>
            <consortium name="US DOE Joint Genome Institute"/>
            <person name="Gugger M."/>
            <person name="Coursin T."/>
            <person name="Rippka R."/>
            <person name="Tandeau De Marsac N."/>
            <person name="Huntemann M."/>
            <person name="Wei C.-L."/>
            <person name="Han J."/>
            <person name="Detter J.C."/>
            <person name="Han C."/>
            <person name="Tapia R."/>
            <person name="Chen A."/>
            <person name="Kyrpides N."/>
            <person name="Mavromatis K."/>
            <person name="Markowitz V."/>
            <person name="Szeto E."/>
            <person name="Ivanova N."/>
            <person name="Pagani I."/>
            <person name="Pati A."/>
            <person name="Goodwin L."/>
            <person name="Nordberg H.P."/>
            <person name="Cantor M.N."/>
            <person name="Hua S.X."/>
            <person name="Woyke T."/>
            <person name="Kerfeld C.A."/>
        </authorList>
    </citation>
    <scope>NUCLEOTIDE SEQUENCE [LARGE SCALE GENOMIC DNA]</scope>
    <source>
        <strain evidence="2">ATCC 27169 / PCC 6605</strain>
    </source>
</reference>
<evidence type="ECO:0000313" key="2">
    <source>
        <dbReference type="Proteomes" id="UP000010366"/>
    </source>
</evidence>
<dbReference type="EMBL" id="CP003600">
    <property type="protein sequence ID" value="AFY93911.1"/>
    <property type="molecule type" value="Genomic_DNA"/>
</dbReference>
<gene>
    <name evidence="1" type="ORF">Cha6605_2875</name>
</gene>
<accession>K9UHJ2</accession>
<evidence type="ECO:0000313" key="1">
    <source>
        <dbReference type="EMBL" id="AFY93911.1"/>
    </source>
</evidence>
<keyword evidence="2" id="KW-1185">Reference proteome</keyword>
<proteinExistence type="predicted"/>
<protein>
    <submittedName>
        <fullName evidence="1">Uncharacterized protein</fullName>
    </submittedName>
</protein>
<name>K9UHJ2_CHAP6</name>
<sequence length="55" mass="6267">MLTSKNARNCYQTNKLYIFMSNDVEGGHLQIWTAELFNAIANLEVNSHPDIHTSD</sequence>
<dbReference type="AlphaFoldDB" id="K9UHJ2"/>
<dbReference type="KEGG" id="cmp:Cha6605_2875"/>